<dbReference type="Proteomes" id="UP000590511">
    <property type="component" value="Unassembled WGS sequence"/>
</dbReference>
<feature type="transmembrane region" description="Helical" evidence="1">
    <location>
        <begin position="86"/>
        <end position="106"/>
    </location>
</feature>
<keyword evidence="1" id="KW-0812">Transmembrane</keyword>
<evidence type="ECO:0000256" key="1">
    <source>
        <dbReference type="SAM" id="Phobius"/>
    </source>
</evidence>
<proteinExistence type="predicted"/>
<dbReference type="RefSeq" id="WP_188123756.1">
    <property type="nucleotide sequence ID" value="NZ_BOMP01000105.1"/>
</dbReference>
<keyword evidence="1" id="KW-0472">Membrane</keyword>
<accession>A0A7W7HJN9</accession>
<feature type="transmembrane region" description="Helical" evidence="1">
    <location>
        <begin position="12"/>
        <end position="33"/>
    </location>
</feature>
<reference evidence="2 3" key="1">
    <citation type="submission" date="2020-08" db="EMBL/GenBank/DDBJ databases">
        <title>Sequencing the genomes of 1000 actinobacteria strains.</title>
        <authorList>
            <person name="Klenk H.-P."/>
        </authorList>
    </citation>
    <scope>NUCLEOTIDE SEQUENCE [LARGE SCALE GENOMIC DNA]</scope>
    <source>
        <strain evidence="2 3">DSM 43150</strain>
    </source>
</reference>
<protein>
    <submittedName>
        <fullName evidence="2">Uncharacterized protein</fullName>
    </submittedName>
</protein>
<sequence length="109" mass="11305">MNDGSMSKSSPAGPLTVAGLTLFWPVASVVLAYLTLVVGFSTFGGEPDPAVDFAATALFVAALVVFVFGPLCIAGIAHRFGLHRTAVVYAVLSGLLLVGTIVQFHWSPL</sequence>
<dbReference type="EMBL" id="JACHNC010000001">
    <property type="protein sequence ID" value="MBB4751769.1"/>
    <property type="molecule type" value="Genomic_DNA"/>
</dbReference>
<keyword evidence="1" id="KW-1133">Transmembrane helix</keyword>
<gene>
    <name evidence="2" type="ORF">BJ964_005930</name>
</gene>
<dbReference type="AlphaFoldDB" id="A0A7W7HJN9"/>
<evidence type="ECO:0000313" key="2">
    <source>
        <dbReference type="EMBL" id="MBB4751769.1"/>
    </source>
</evidence>
<name>A0A7W7HJN9_9ACTN</name>
<comment type="caution">
    <text evidence="2">The sequence shown here is derived from an EMBL/GenBank/DDBJ whole genome shotgun (WGS) entry which is preliminary data.</text>
</comment>
<feature type="transmembrane region" description="Helical" evidence="1">
    <location>
        <begin position="53"/>
        <end position="74"/>
    </location>
</feature>
<organism evidence="2 3">
    <name type="scientific">Actinoplanes lobatus</name>
    <dbReference type="NCBI Taxonomy" id="113568"/>
    <lineage>
        <taxon>Bacteria</taxon>
        <taxon>Bacillati</taxon>
        <taxon>Actinomycetota</taxon>
        <taxon>Actinomycetes</taxon>
        <taxon>Micromonosporales</taxon>
        <taxon>Micromonosporaceae</taxon>
        <taxon>Actinoplanes</taxon>
    </lineage>
</organism>
<evidence type="ECO:0000313" key="3">
    <source>
        <dbReference type="Proteomes" id="UP000590511"/>
    </source>
</evidence>